<feature type="compositionally biased region" description="Low complexity" evidence="1">
    <location>
        <begin position="1"/>
        <end position="29"/>
    </location>
</feature>
<dbReference type="EMBL" id="CAICTM010001014">
    <property type="protein sequence ID" value="CAB9519433.1"/>
    <property type="molecule type" value="Genomic_DNA"/>
</dbReference>
<keyword evidence="3" id="KW-1185">Reference proteome</keyword>
<comment type="caution">
    <text evidence="2">The sequence shown here is derived from an EMBL/GenBank/DDBJ whole genome shotgun (WGS) entry which is preliminary data.</text>
</comment>
<dbReference type="Proteomes" id="UP001153069">
    <property type="component" value="Unassembled WGS sequence"/>
</dbReference>
<feature type="region of interest" description="Disordered" evidence="1">
    <location>
        <begin position="1"/>
        <end position="34"/>
    </location>
</feature>
<protein>
    <submittedName>
        <fullName evidence="2">Uncharacterized protein</fullName>
    </submittedName>
</protein>
<gene>
    <name evidence="2" type="ORF">SEMRO_1016_G231660.1</name>
</gene>
<evidence type="ECO:0000313" key="2">
    <source>
        <dbReference type="EMBL" id="CAB9519433.1"/>
    </source>
</evidence>
<name>A0A9N8HQU3_9STRA</name>
<accession>A0A9N8HQU3</accession>
<evidence type="ECO:0000313" key="3">
    <source>
        <dbReference type="Proteomes" id="UP001153069"/>
    </source>
</evidence>
<evidence type="ECO:0000256" key="1">
    <source>
        <dbReference type="SAM" id="MobiDB-lite"/>
    </source>
</evidence>
<reference evidence="2" key="1">
    <citation type="submission" date="2020-06" db="EMBL/GenBank/DDBJ databases">
        <authorList>
            <consortium name="Plant Systems Biology data submission"/>
        </authorList>
    </citation>
    <scope>NUCLEOTIDE SEQUENCE</scope>
    <source>
        <strain evidence="2">D6</strain>
    </source>
</reference>
<organism evidence="2 3">
    <name type="scientific">Seminavis robusta</name>
    <dbReference type="NCBI Taxonomy" id="568900"/>
    <lineage>
        <taxon>Eukaryota</taxon>
        <taxon>Sar</taxon>
        <taxon>Stramenopiles</taxon>
        <taxon>Ochrophyta</taxon>
        <taxon>Bacillariophyta</taxon>
        <taxon>Bacillariophyceae</taxon>
        <taxon>Bacillariophycidae</taxon>
        <taxon>Naviculales</taxon>
        <taxon>Naviculaceae</taxon>
        <taxon>Seminavis</taxon>
    </lineage>
</organism>
<dbReference type="AlphaFoldDB" id="A0A9N8HQU3"/>
<sequence>MSSDSIATGISTSSGGSTGSAAAATNTSSPNNAKLKMSPPFDSLLFADDLILVQGILPYVGVGQYAFVGAVNKKMNQLYKEYCTLELKKNPRKVKTNPGGFRSAHSRSSGSTGTFCSETFCNQPRAEYWLKDNSRNKTPHRDHVCTAIAKIGNLCCHEMGTTKRIPHGNQCDVC</sequence>
<proteinExistence type="predicted"/>